<feature type="transmembrane region" description="Helical" evidence="1">
    <location>
        <begin position="73"/>
        <end position="94"/>
    </location>
</feature>
<accession>A0AAU9UWC1</accession>
<name>A0AAU9UWC1_EUPED</name>
<feature type="transmembrane region" description="Helical" evidence="1">
    <location>
        <begin position="106"/>
        <end position="132"/>
    </location>
</feature>
<reference evidence="2" key="1">
    <citation type="submission" date="2022-03" db="EMBL/GenBank/DDBJ databases">
        <authorList>
            <person name="Tunstrom K."/>
        </authorList>
    </citation>
    <scope>NUCLEOTIDE SEQUENCE</scope>
</reference>
<organism evidence="2 3">
    <name type="scientific">Euphydryas editha</name>
    <name type="common">Edith's checkerspot</name>
    <dbReference type="NCBI Taxonomy" id="104508"/>
    <lineage>
        <taxon>Eukaryota</taxon>
        <taxon>Metazoa</taxon>
        <taxon>Ecdysozoa</taxon>
        <taxon>Arthropoda</taxon>
        <taxon>Hexapoda</taxon>
        <taxon>Insecta</taxon>
        <taxon>Pterygota</taxon>
        <taxon>Neoptera</taxon>
        <taxon>Endopterygota</taxon>
        <taxon>Lepidoptera</taxon>
        <taxon>Glossata</taxon>
        <taxon>Ditrysia</taxon>
        <taxon>Papilionoidea</taxon>
        <taxon>Nymphalidae</taxon>
        <taxon>Nymphalinae</taxon>
        <taxon>Euphydryas</taxon>
    </lineage>
</organism>
<comment type="caution">
    <text evidence="2">The sequence shown here is derived from an EMBL/GenBank/DDBJ whole genome shotgun (WGS) entry which is preliminary data.</text>
</comment>
<keyword evidence="1" id="KW-0472">Membrane</keyword>
<feature type="transmembrane region" description="Helical" evidence="1">
    <location>
        <begin position="144"/>
        <end position="166"/>
    </location>
</feature>
<dbReference type="Proteomes" id="UP001153954">
    <property type="component" value="Unassembled WGS sequence"/>
</dbReference>
<gene>
    <name evidence="2" type="ORF">EEDITHA_LOCUS16902</name>
</gene>
<evidence type="ECO:0000313" key="3">
    <source>
        <dbReference type="Proteomes" id="UP001153954"/>
    </source>
</evidence>
<dbReference type="PANTHER" id="PTHR12242:SF1">
    <property type="entry name" value="MYND-TYPE DOMAIN-CONTAINING PROTEIN"/>
    <property type="match status" value="1"/>
</dbReference>
<feature type="transmembrane region" description="Helical" evidence="1">
    <location>
        <begin position="40"/>
        <end position="67"/>
    </location>
</feature>
<dbReference type="InterPro" id="IPR049352">
    <property type="entry name" value="Rost"/>
</dbReference>
<feature type="transmembrane region" description="Helical" evidence="1">
    <location>
        <begin position="219"/>
        <end position="243"/>
    </location>
</feature>
<evidence type="ECO:0008006" key="4">
    <source>
        <dbReference type="Google" id="ProtNLM"/>
    </source>
</evidence>
<keyword evidence="1" id="KW-0812">Transmembrane</keyword>
<dbReference type="GO" id="GO:0016020">
    <property type="term" value="C:membrane"/>
    <property type="evidence" value="ECO:0007669"/>
    <property type="project" value="TreeGrafter"/>
</dbReference>
<proteinExistence type="predicted"/>
<sequence>MIKKIKDEFSISDLWVSSNERTSDFYLMSWQRGDSAIPMFVVRLLLSSVSVGILIWSLVVGASPYWMIYLTNWGLLLITLLTLSGLLTSCFALCKKIPDGSDLPWYVSIYWLTYNITISIAIMITGLYWILLFSPALAAEQTAGAFWLDVTTHGFNSCLAFVELVLSRTPLRFLHIYQPLGVGVWYAAFSAIYYVAGGTDGMNNPFIYEVLDWRQADRAGVIVAISGASLFILYTVLCLLCLARDKLSVKLIRTTSLNLPLTPPDQHTPPGVV</sequence>
<dbReference type="Pfam" id="PF21534">
    <property type="entry name" value="Rost"/>
    <property type="match status" value="1"/>
</dbReference>
<dbReference type="EMBL" id="CAKOGL010000025">
    <property type="protein sequence ID" value="CAH2102240.1"/>
    <property type="molecule type" value="Genomic_DNA"/>
</dbReference>
<feature type="transmembrane region" description="Helical" evidence="1">
    <location>
        <begin position="173"/>
        <end position="196"/>
    </location>
</feature>
<keyword evidence="3" id="KW-1185">Reference proteome</keyword>
<dbReference type="PANTHER" id="PTHR12242">
    <property type="entry name" value="OS02G0130600 PROTEIN-RELATED"/>
    <property type="match status" value="1"/>
</dbReference>
<keyword evidence="1" id="KW-1133">Transmembrane helix</keyword>
<evidence type="ECO:0000256" key="1">
    <source>
        <dbReference type="SAM" id="Phobius"/>
    </source>
</evidence>
<protein>
    <recommendedName>
        <fullName evidence="4">Protein rolling stone-like</fullName>
    </recommendedName>
</protein>
<dbReference type="AlphaFoldDB" id="A0AAU9UWC1"/>
<evidence type="ECO:0000313" key="2">
    <source>
        <dbReference type="EMBL" id="CAH2102240.1"/>
    </source>
</evidence>